<dbReference type="EMBL" id="JAOYFB010000037">
    <property type="protein sequence ID" value="KAK4023455.1"/>
    <property type="molecule type" value="Genomic_DNA"/>
</dbReference>
<name>A0ABR0AEL9_9CRUS</name>
<gene>
    <name evidence="1" type="ORF">OUZ56_008865</name>
</gene>
<evidence type="ECO:0000313" key="2">
    <source>
        <dbReference type="Proteomes" id="UP001234178"/>
    </source>
</evidence>
<dbReference type="Proteomes" id="UP001234178">
    <property type="component" value="Unassembled WGS sequence"/>
</dbReference>
<protein>
    <submittedName>
        <fullName evidence="1">Uncharacterized protein</fullName>
    </submittedName>
</protein>
<reference evidence="1 2" key="1">
    <citation type="journal article" date="2023" name="Nucleic Acids Res.">
        <title>The hologenome of Daphnia magna reveals possible DNA methylation and microbiome-mediated evolution of the host genome.</title>
        <authorList>
            <person name="Chaturvedi A."/>
            <person name="Li X."/>
            <person name="Dhandapani V."/>
            <person name="Marshall H."/>
            <person name="Kissane S."/>
            <person name="Cuenca-Cambronero M."/>
            <person name="Asole G."/>
            <person name="Calvet F."/>
            <person name="Ruiz-Romero M."/>
            <person name="Marangio P."/>
            <person name="Guigo R."/>
            <person name="Rago D."/>
            <person name="Mirbahai L."/>
            <person name="Eastwood N."/>
            <person name="Colbourne J.K."/>
            <person name="Zhou J."/>
            <person name="Mallon E."/>
            <person name="Orsini L."/>
        </authorList>
    </citation>
    <scope>NUCLEOTIDE SEQUENCE [LARGE SCALE GENOMIC DNA]</scope>
    <source>
        <strain evidence="1">LRV0_1</strain>
    </source>
</reference>
<accession>A0ABR0AEL9</accession>
<comment type="caution">
    <text evidence="1">The sequence shown here is derived from an EMBL/GenBank/DDBJ whole genome shotgun (WGS) entry which is preliminary data.</text>
</comment>
<keyword evidence="2" id="KW-1185">Reference proteome</keyword>
<proteinExistence type="predicted"/>
<evidence type="ECO:0000313" key="1">
    <source>
        <dbReference type="EMBL" id="KAK4023455.1"/>
    </source>
</evidence>
<organism evidence="1 2">
    <name type="scientific">Daphnia magna</name>
    <dbReference type="NCBI Taxonomy" id="35525"/>
    <lineage>
        <taxon>Eukaryota</taxon>
        <taxon>Metazoa</taxon>
        <taxon>Ecdysozoa</taxon>
        <taxon>Arthropoda</taxon>
        <taxon>Crustacea</taxon>
        <taxon>Branchiopoda</taxon>
        <taxon>Diplostraca</taxon>
        <taxon>Cladocera</taxon>
        <taxon>Anomopoda</taxon>
        <taxon>Daphniidae</taxon>
        <taxon>Daphnia</taxon>
    </lineage>
</organism>
<sequence>MTFLVMFHSCSVLWPPRILGFLKVGQATGPFQEQAGTAEQVLHSGSETNSKLMSSFKWCF</sequence>